<evidence type="ECO:0000313" key="2">
    <source>
        <dbReference type="EMBL" id="MBB5820933.1"/>
    </source>
</evidence>
<feature type="region of interest" description="Disordered" evidence="1">
    <location>
        <begin position="311"/>
        <end position="333"/>
    </location>
</feature>
<keyword evidence="3" id="KW-1185">Reference proteome</keyword>
<evidence type="ECO:0008006" key="4">
    <source>
        <dbReference type="Google" id="ProtNLM"/>
    </source>
</evidence>
<proteinExistence type="predicted"/>
<dbReference type="Proteomes" id="UP000540685">
    <property type="component" value="Unassembled WGS sequence"/>
</dbReference>
<organism evidence="2 3">
    <name type="scientific">Streptosporangium becharense</name>
    <dbReference type="NCBI Taxonomy" id="1816182"/>
    <lineage>
        <taxon>Bacteria</taxon>
        <taxon>Bacillati</taxon>
        <taxon>Actinomycetota</taxon>
        <taxon>Actinomycetes</taxon>
        <taxon>Streptosporangiales</taxon>
        <taxon>Streptosporangiaceae</taxon>
        <taxon>Streptosporangium</taxon>
    </lineage>
</organism>
<reference evidence="2 3" key="1">
    <citation type="submission" date="2020-08" db="EMBL/GenBank/DDBJ databases">
        <title>Sequencing the genomes of 1000 actinobacteria strains.</title>
        <authorList>
            <person name="Klenk H.-P."/>
        </authorList>
    </citation>
    <scope>NUCLEOTIDE SEQUENCE [LARGE SCALE GENOMIC DNA]</scope>
    <source>
        <strain evidence="2 3">DSM 46887</strain>
    </source>
</reference>
<dbReference type="InterPro" id="IPR029044">
    <property type="entry name" value="Nucleotide-diphossugar_trans"/>
</dbReference>
<dbReference type="SUPFAM" id="SSF53448">
    <property type="entry name" value="Nucleotide-diphospho-sugar transferases"/>
    <property type="match status" value="1"/>
</dbReference>
<dbReference type="EMBL" id="JACHMP010000001">
    <property type="protein sequence ID" value="MBB5820933.1"/>
    <property type="molecule type" value="Genomic_DNA"/>
</dbReference>
<sequence length="396" mass="43560">MMDLDYVLPLRWDDDTGLEELTAYLLRLSRNARIIVVDGSPPEIFDRHARTWGGFLHHVRPDPGLPFANGKVSGVITGMRLARAERVIIADDDVRYGEAELAAVAALLDGADLVRPQNYFDPLPWHARWDSARTLLNRSLGADYPGTFGVRNSTFREMGGYDGDVLFENLELIRTVRAHGGRERRPLDLYVRRLPPEPGRFWSQRVRQAYDDLAQPVRMAAFLAVLPSLAAALLRRRHRVVLAGAGLAVGLAEVGRRRAGGRRVFPWTVSLFAPVWILERAVCSWLALAARFVRGGVPYAGRRLRTAAHPVRGLRPGRGGEPSGGALGPTRCPEARGLVRPVAERLGGGPAAAAQRHGRPAGVDGLTVLGEQGEGPPQQERPVLTGRHRDRNTLFV</sequence>
<feature type="compositionally biased region" description="Gly residues" evidence="1">
    <location>
        <begin position="316"/>
        <end position="327"/>
    </location>
</feature>
<name>A0A7W9MHX8_9ACTN</name>
<comment type="caution">
    <text evidence="2">The sequence shown here is derived from an EMBL/GenBank/DDBJ whole genome shotgun (WGS) entry which is preliminary data.</text>
</comment>
<protein>
    <recommendedName>
        <fullName evidence="4">Glycosyltransferase 2-like domain-containing protein</fullName>
    </recommendedName>
</protein>
<evidence type="ECO:0000256" key="1">
    <source>
        <dbReference type="SAM" id="MobiDB-lite"/>
    </source>
</evidence>
<gene>
    <name evidence="2" type="ORF">F4562_003995</name>
</gene>
<evidence type="ECO:0000313" key="3">
    <source>
        <dbReference type="Proteomes" id="UP000540685"/>
    </source>
</evidence>
<dbReference type="Gene3D" id="3.90.550.10">
    <property type="entry name" value="Spore Coat Polysaccharide Biosynthesis Protein SpsA, Chain A"/>
    <property type="match status" value="1"/>
</dbReference>
<feature type="region of interest" description="Disordered" evidence="1">
    <location>
        <begin position="347"/>
        <end position="396"/>
    </location>
</feature>
<dbReference type="AlphaFoldDB" id="A0A7W9MHX8"/>
<accession>A0A7W9MHX8</accession>